<dbReference type="SMART" id="SM00850">
    <property type="entry name" value="LytTR"/>
    <property type="match status" value="1"/>
</dbReference>
<dbReference type="Gene3D" id="2.40.50.1020">
    <property type="entry name" value="LytTr DNA-binding domain"/>
    <property type="match status" value="1"/>
</dbReference>
<dbReference type="AlphaFoldDB" id="A0A1I2HR87"/>
<reference evidence="2 3" key="1">
    <citation type="submission" date="2016-10" db="EMBL/GenBank/DDBJ databases">
        <authorList>
            <person name="de Groot N.N."/>
        </authorList>
    </citation>
    <scope>NUCLEOTIDE SEQUENCE [LARGE SCALE GENOMIC DNA]</scope>
    <source>
        <strain evidence="2 3">DSM 26130</strain>
    </source>
</reference>
<dbReference type="Proteomes" id="UP000198598">
    <property type="component" value="Unassembled WGS sequence"/>
</dbReference>
<dbReference type="STRING" id="662367.SAMN05216167_14812"/>
<dbReference type="InterPro" id="IPR046947">
    <property type="entry name" value="LytR-like"/>
</dbReference>
<dbReference type="PANTHER" id="PTHR37299:SF1">
    <property type="entry name" value="STAGE 0 SPORULATION PROTEIN A HOMOLOG"/>
    <property type="match status" value="1"/>
</dbReference>
<dbReference type="OrthoDB" id="960922at2"/>
<proteinExistence type="predicted"/>
<dbReference type="GO" id="GO:0000156">
    <property type="term" value="F:phosphorelay response regulator activity"/>
    <property type="evidence" value="ECO:0007669"/>
    <property type="project" value="InterPro"/>
</dbReference>
<evidence type="ECO:0000313" key="3">
    <source>
        <dbReference type="Proteomes" id="UP000198598"/>
    </source>
</evidence>
<evidence type="ECO:0000313" key="2">
    <source>
        <dbReference type="EMBL" id="SFF32785.1"/>
    </source>
</evidence>
<dbReference type="InterPro" id="IPR007492">
    <property type="entry name" value="LytTR_DNA-bd_dom"/>
</dbReference>
<dbReference type="Pfam" id="PF04397">
    <property type="entry name" value="LytTR"/>
    <property type="match status" value="1"/>
</dbReference>
<protein>
    <submittedName>
        <fullName evidence="2">LytTr DNA-binding domain-containing protein</fullName>
    </submittedName>
</protein>
<gene>
    <name evidence="2" type="ORF">SAMN05216167_14812</name>
</gene>
<evidence type="ECO:0000259" key="1">
    <source>
        <dbReference type="PROSITE" id="PS50930"/>
    </source>
</evidence>
<dbReference type="EMBL" id="FOLQ01000048">
    <property type="protein sequence ID" value="SFF32785.1"/>
    <property type="molecule type" value="Genomic_DNA"/>
</dbReference>
<dbReference type="PROSITE" id="PS50930">
    <property type="entry name" value="HTH_LYTTR"/>
    <property type="match status" value="1"/>
</dbReference>
<dbReference type="RefSeq" id="WP_093835127.1">
    <property type="nucleotide sequence ID" value="NZ_FOLQ01000048.1"/>
</dbReference>
<sequence length="118" mass="13475">MLPSSKPEIPFLLPGYRHIRDAQLIVRLEGDGNYTNVYLDANPTPLLVSRTLKWFEAQLPTFIRLSKSTLVNPGYIEQVRKVDAKTVYLKLVDKHQLLVSRRRVGETLARLTQCSEPA</sequence>
<name>A0A1I2HR87_9BACT</name>
<organism evidence="2 3">
    <name type="scientific">Spirosoma endophyticum</name>
    <dbReference type="NCBI Taxonomy" id="662367"/>
    <lineage>
        <taxon>Bacteria</taxon>
        <taxon>Pseudomonadati</taxon>
        <taxon>Bacteroidota</taxon>
        <taxon>Cytophagia</taxon>
        <taxon>Cytophagales</taxon>
        <taxon>Cytophagaceae</taxon>
        <taxon>Spirosoma</taxon>
    </lineage>
</organism>
<dbReference type="GO" id="GO:0003677">
    <property type="term" value="F:DNA binding"/>
    <property type="evidence" value="ECO:0007669"/>
    <property type="project" value="UniProtKB-KW"/>
</dbReference>
<accession>A0A1I2HR87</accession>
<dbReference type="PANTHER" id="PTHR37299">
    <property type="entry name" value="TRANSCRIPTIONAL REGULATOR-RELATED"/>
    <property type="match status" value="1"/>
</dbReference>
<keyword evidence="3" id="KW-1185">Reference proteome</keyword>
<keyword evidence="2" id="KW-0238">DNA-binding</keyword>
<feature type="domain" description="HTH LytTR-type" evidence="1">
    <location>
        <begin position="51"/>
        <end position="113"/>
    </location>
</feature>